<gene>
    <name evidence="1" type="ORF">NONO_c73740</name>
</gene>
<reference evidence="1 2" key="1">
    <citation type="journal article" date="2014" name="Appl. Environ. Microbiol.">
        <title>Insights into the Microbial Degradation of Rubber and Gutta-Percha by Analysis of the Complete Genome of Nocardia nova SH22a.</title>
        <authorList>
            <person name="Luo Q."/>
            <person name="Hiessl S."/>
            <person name="Poehlein A."/>
            <person name="Daniel R."/>
            <person name="Steinbuchel A."/>
        </authorList>
    </citation>
    <scope>NUCLEOTIDE SEQUENCE [LARGE SCALE GENOMIC DNA]</scope>
    <source>
        <strain evidence="1">SH22a</strain>
    </source>
</reference>
<accession>W5TRW6</accession>
<dbReference type="PATRIC" id="fig|1415166.3.peg.7566"/>
<dbReference type="Proteomes" id="UP000019150">
    <property type="component" value="Chromosome"/>
</dbReference>
<name>W5TRW6_9NOCA</name>
<evidence type="ECO:0000313" key="1">
    <source>
        <dbReference type="EMBL" id="AHH22130.1"/>
    </source>
</evidence>
<protein>
    <submittedName>
        <fullName evidence="1">Uncharacterized protein</fullName>
    </submittedName>
</protein>
<dbReference type="HOGENOM" id="CLU_1729488_0_0_11"/>
<evidence type="ECO:0000313" key="2">
    <source>
        <dbReference type="Proteomes" id="UP000019150"/>
    </source>
</evidence>
<proteinExistence type="predicted"/>
<keyword evidence="2" id="KW-1185">Reference proteome</keyword>
<sequence length="151" mass="16682">MTNNDRTFEVIEGGEPSSVEKTIPDRPTIDMHALESAVNAATTALMNAHAPHLPPLHWYYDIDRQALRPMLSAVVGMEHGRSSGLIGQQWASHFELTEDEPSEPSCRGWSGSVVDRSGRAHGVRVWCVTDRDAWEADMDRRYGPVSGPEAS</sequence>
<dbReference type="KEGG" id="nno:NONO_c73740"/>
<dbReference type="AlphaFoldDB" id="W5TRW6"/>
<dbReference type="RefSeq" id="WP_025353403.1">
    <property type="nucleotide sequence ID" value="NZ_CP006850.1"/>
</dbReference>
<dbReference type="EMBL" id="CP006850">
    <property type="protein sequence ID" value="AHH22130.1"/>
    <property type="molecule type" value="Genomic_DNA"/>
</dbReference>
<organism evidence="1 2">
    <name type="scientific">Nocardia nova SH22a</name>
    <dbReference type="NCBI Taxonomy" id="1415166"/>
    <lineage>
        <taxon>Bacteria</taxon>
        <taxon>Bacillati</taxon>
        <taxon>Actinomycetota</taxon>
        <taxon>Actinomycetes</taxon>
        <taxon>Mycobacteriales</taxon>
        <taxon>Nocardiaceae</taxon>
        <taxon>Nocardia</taxon>
    </lineage>
</organism>